<dbReference type="Pfam" id="PF00230">
    <property type="entry name" value="MIP"/>
    <property type="match status" value="1"/>
</dbReference>
<dbReference type="Gene3D" id="3.30.870.10">
    <property type="entry name" value="Endonuclease Chain A"/>
    <property type="match status" value="2"/>
</dbReference>
<dbReference type="Pfam" id="PF02861">
    <property type="entry name" value="Clp_N"/>
    <property type="match status" value="1"/>
</dbReference>
<evidence type="ECO:0000256" key="3">
    <source>
        <dbReference type="ARBA" id="ARBA00022692"/>
    </source>
</evidence>
<feature type="transmembrane region" description="Helical" evidence="18">
    <location>
        <begin position="145"/>
        <end position="166"/>
    </location>
</feature>
<evidence type="ECO:0000256" key="4">
    <source>
        <dbReference type="ARBA" id="ARBA00022723"/>
    </source>
</evidence>
<feature type="transmembrane region" description="Helical" evidence="18">
    <location>
        <begin position="73"/>
        <end position="92"/>
    </location>
</feature>
<dbReference type="GO" id="GO:0046715">
    <property type="term" value="F:active borate transmembrane transporter activity"/>
    <property type="evidence" value="ECO:0007669"/>
    <property type="project" value="UniProtKB-ARBA"/>
</dbReference>
<dbReference type="PANTHER" id="PTHR11638:SF185">
    <property type="entry name" value="ATP-DEPENDENT CLP PROTEASE ATP-BINDING SUBUNIT"/>
    <property type="match status" value="1"/>
</dbReference>
<reference evidence="21 22" key="1">
    <citation type="submission" date="2018-10" db="EMBL/GenBank/DDBJ databases">
        <title>A high-quality apple genome assembly.</title>
        <authorList>
            <person name="Hu J."/>
        </authorList>
    </citation>
    <scope>NUCLEOTIDE SEQUENCE [LARGE SCALE GENOMIC DNA]</scope>
    <source>
        <strain evidence="22">cv. HFTH1</strain>
        <tissue evidence="21">Young leaf</tissue>
    </source>
</reference>
<evidence type="ECO:0000256" key="13">
    <source>
        <dbReference type="PIRSR" id="PIRSR610347-1"/>
    </source>
</evidence>
<dbReference type="GO" id="GO:0016020">
    <property type="term" value="C:membrane"/>
    <property type="evidence" value="ECO:0007669"/>
    <property type="project" value="UniProtKB-SubCell"/>
</dbReference>
<dbReference type="Pfam" id="PF08797">
    <property type="entry name" value="HIRAN"/>
    <property type="match status" value="1"/>
</dbReference>
<evidence type="ECO:0000256" key="17">
    <source>
        <dbReference type="SAM" id="MobiDB-lite"/>
    </source>
</evidence>
<keyword evidence="22" id="KW-1185">Reference proteome</keyword>
<feature type="active site" description="Proton donor/acceptor" evidence="13">
    <location>
        <position position="1199"/>
    </location>
</feature>
<dbReference type="Gene3D" id="3.30.70.2330">
    <property type="match status" value="1"/>
</dbReference>
<comment type="caution">
    <text evidence="21">The sequence shown here is derived from an EMBL/GenBank/DDBJ whole genome shotgun (WGS) entry which is preliminary data.</text>
</comment>
<keyword evidence="11" id="KW-0143">Chaperone</keyword>
<feature type="transmembrane region" description="Helical" evidence="18">
    <location>
        <begin position="219"/>
        <end position="238"/>
    </location>
</feature>
<dbReference type="SUPFAM" id="SSF49879">
    <property type="entry name" value="SMAD/FHA domain"/>
    <property type="match status" value="1"/>
</dbReference>
<dbReference type="GO" id="GO:0008270">
    <property type="term" value="F:zinc ion binding"/>
    <property type="evidence" value="ECO:0007669"/>
    <property type="project" value="InterPro"/>
</dbReference>
<dbReference type="Pfam" id="PF07724">
    <property type="entry name" value="AAA_2"/>
    <property type="match status" value="1"/>
</dbReference>
<dbReference type="GO" id="GO:0034605">
    <property type="term" value="P:cellular response to heat"/>
    <property type="evidence" value="ECO:0007669"/>
    <property type="project" value="TreeGrafter"/>
</dbReference>
<protein>
    <recommendedName>
        <fullName evidence="23">Clp R domain-containing protein</fullName>
    </recommendedName>
</protein>
<evidence type="ECO:0000256" key="8">
    <source>
        <dbReference type="ARBA" id="ARBA00022840"/>
    </source>
</evidence>
<dbReference type="InterPro" id="IPR008984">
    <property type="entry name" value="SMAD_FHA_dom_sf"/>
</dbReference>
<keyword evidence="5 16" id="KW-0677">Repeat</keyword>
<dbReference type="InterPro" id="IPR018368">
    <property type="entry name" value="ClpA/B_CS1"/>
</dbReference>
<comment type="similarity">
    <text evidence="12">Belongs to the MIP/aquaporin (TC 1.A.8) family. NIP (TC 1.A.8.12) subfamily.</text>
</comment>
<dbReference type="CDD" id="cd00060">
    <property type="entry name" value="FHA"/>
    <property type="match status" value="1"/>
</dbReference>
<keyword evidence="6" id="KW-0547">Nucleotide-binding</keyword>
<dbReference type="GO" id="GO:0008081">
    <property type="term" value="F:phosphoric diester hydrolase activity"/>
    <property type="evidence" value="ECO:0007669"/>
    <property type="project" value="InterPro"/>
</dbReference>
<dbReference type="InterPro" id="IPR022357">
    <property type="entry name" value="MIP_CS"/>
</dbReference>
<feature type="binding site" evidence="14">
    <location>
        <position position="777"/>
    </location>
    <ligand>
        <name>substrate</name>
    </ligand>
</feature>
<proteinExistence type="inferred from homology"/>
<keyword evidence="10 18" id="KW-0472">Membrane</keyword>
<dbReference type="SMART" id="SM01086">
    <property type="entry name" value="ClpB_D2-small"/>
    <property type="match status" value="1"/>
</dbReference>
<dbReference type="InterPro" id="IPR041546">
    <property type="entry name" value="ClpA/ClpB_AAA_lid"/>
</dbReference>
<dbReference type="Gene3D" id="3.40.50.300">
    <property type="entry name" value="P-loop containing nucleotide triphosphate hydrolases"/>
    <property type="match status" value="2"/>
</dbReference>
<keyword evidence="7" id="KW-0378">Hydrolase</keyword>
<dbReference type="Gene3D" id="1.20.1080.10">
    <property type="entry name" value="Glycerol uptake facilitator protein"/>
    <property type="match status" value="1"/>
</dbReference>
<dbReference type="PANTHER" id="PTHR11638">
    <property type="entry name" value="ATP-DEPENDENT CLP PROTEASE"/>
    <property type="match status" value="1"/>
</dbReference>
<feature type="transmembrane region" description="Helical" evidence="18">
    <location>
        <begin position="258"/>
        <end position="279"/>
    </location>
</feature>
<dbReference type="EMBL" id="RDQH01000332">
    <property type="protein sequence ID" value="RXH95905.1"/>
    <property type="molecule type" value="Genomic_DNA"/>
</dbReference>
<evidence type="ECO:0000259" key="19">
    <source>
        <dbReference type="PROSITE" id="PS50006"/>
    </source>
</evidence>
<evidence type="ECO:0000256" key="7">
    <source>
        <dbReference type="ARBA" id="ARBA00022801"/>
    </source>
</evidence>
<dbReference type="InterPro" id="IPR028299">
    <property type="entry name" value="ClpA/B_CS2"/>
</dbReference>
<feature type="domain" description="FHA" evidence="19">
    <location>
        <begin position="358"/>
        <end position="431"/>
    </location>
</feature>
<feature type="domain" description="Clp R" evidence="20">
    <location>
        <begin position="1473"/>
        <end position="1638"/>
    </location>
</feature>
<dbReference type="InterPro" id="IPR000425">
    <property type="entry name" value="MIP"/>
</dbReference>
<evidence type="ECO:0000259" key="20">
    <source>
        <dbReference type="PROSITE" id="PS51903"/>
    </source>
</evidence>
<dbReference type="PROSITE" id="PS50006">
    <property type="entry name" value="FHA_DOMAIN"/>
    <property type="match status" value="1"/>
</dbReference>
<dbReference type="CDD" id="cd19499">
    <property type="entry name" value="RecA-like_ClpB_Hsp104-like"/>
    <property type="match status" value="1"/>
</dbReference>
<dbReference type="CDD" id="cd09122">
    <property type="entry name" value="PLDc_Tdp1_1"/>
    <property type="match status" value="1"/>
</dbReference>
<accession>A0A498JLG0</accession>
<dbReference type="Pfam" id="PF10431">
    <property type="entry name" value="ClpB_D2-small"/>
    <property type="match status" value="1"/>
</dbReference>
<dbReference type="Gene3D" id="2.60.200.20">
    <property type="match status" value="1"/>
</dbReference>
<dbReference type="GO" id="GO:0005634">
    <property type="term" value="C:nucleus"/>
    <property type="evidence" value="ECO:0007669"/>
    <property type="project" value="InterPro"/>
</dbReference>
<comment type="subcellular location">
    <subcellularLocation>
        <location evidence="1">Membrane</location>
        <topology evidence="1">Multi-pass membrane protein</topology>
    </subcellularLocation>
</comment>
<feature type="site" description="Interaction with DNA" evidence="15">
    <location>
        <position position="1227"/>
    </location>
</feature>
<evidence type="ECO:0008006" key="23">
    <source>
        <dbReference type="Google" id="ProtNLM"/>
    </source>
</evidence>
<evidence type="ECO:0000256" key="9">
    <source>
        <dbReference type="ARBA" id="ARBA00022989"/>
    </source>
</evidence>
<dbReference type="InterPro" id="IPR019489">
    <property type="entry name" value="Clp_ATPase_C"/>
</dbReference>
<dbReference type="InterPro" id="IPR001270">
    <property type="entry name" value="ClpA/B"/>
</dbReference>
<dbReference type="PROSITE" id="PS51903">
    <property type="entry name" value="CLP_R"/>
    <property type="match status" value="1"/>
</dbReference>
<feature type="compositionally biased region" description="Low complexity" evidence="17">
    <location>
        <begin position="1961"/>
        <end position="1970"/>
    </location>
</feature>
<dbReference type="InterPro" id="IPR050130">
    <property type="entry name" value="ClpA_ClpB"/>
</dbReference>
<dbReference type="STRING" id="3750.A0A498JLG0"/>
<keyword evidence="9 18" id="KW-1133">Transmembrane helix</keyword>
<dbReference type="CDD" id="cd00333">
    <property type="entry name" value="MIP"/>
    <property type="match status" value="1"/>
</dbReference>
<dbReference type="GO" id="GO:0006281">
    <property type="term" value="P:DNA repair"/>
    <property type="evidence" value="ECO:0007669"/>
    <property type="project" value="InterPro"/>
</dbReference>
<dbReference type="SUPFAM" id="SSF81923">
    <property type="entry name" value="Double Clp-N motif"/>
    <property type="match status" value="2"/>
</dbReference>
<dbReference type="Proteomes" id="UP000290289">
    <property type="component" value="Chromosome 6"/>
</dbReference>
<dbReference type="SMART" id="SM00240">
    <property type="entry name" value="FHA"/>
    <property type="match status" value="1"/>
</dbReference>
<dbReference type="FunFam" id="3.40.50.300:FF:000025">
    <property type="entry name" value="ATP-dependent Clp protease subunit"/>
    <property type="match status" value="1"/>
</dbReference>
<evidence type="ECO:0000256" key="1">
    <source>
        <dbReference type="ARBA" id="ARBA00004141"/>
    </source>
</evidence>
<feature type="active site" description="Nucleophile" evidence="13">
    <location>
        <position position="775"/>
    </location>
</feature>
<dbReference type="GO" id="GO:0015267">
    <property type="term" value="F:channel activity"/>
    <property type="evidence" value="ECO:0007669"/>
    <property type="project" value="InterPro"/>
</dbReference>
<dbReference type="PROSITE" id="PS00871">
    <property type="entry name" value="CLPAB_2"/>
    <property type="match status" value="1"/>
</dbReference>
<dbReference type="GO" id="GO:0003676">
    <property type="term" value="F:nucleic acid binding"/>
    <property type="evidence" value="ECO:0007669"/>
    <property type="project" value="InterPro"/>
</dbReference>
<dbReference type="InterPro" id="IPR027417">
    <property type="entry name" value="P-loop_NTPase"/>
</dbReference>
<dbReference type="GO" id="GO:0005524">
    <property type="term" value="F:ATP binding"/>
    <property type="evidence" value="ECO:0007669"/>
    <property type="project" value="UniProtKB-KW"/>
</dbReference>
<evidence type="ECO:0000256" key="2">
    <source>
        <dbReference type="ARBA" id="ARBA00022448"/>
    </source>
</evidence>
<dbReference type="InterPro" id="IPR004176">
    <property type="entry name" value="Clp_R_N"/>
</dbReference>
<evidence type="ECO:0000256" key="6">
    <source>
        <dbReference type="ARBA" id="ARBA00022741"/>
    </source>
</evidence>
<dbReference type="PRINTS" id="PR00300">
    <property type="entry name" value="CLPPROTEASEA"/>
</dbReference>
<dbReference type="SUPFAM" id="SSF52540">
    <property type="entry name" value="P-loop containing nucleoside triphosphate hydrolases"/>
    <property type="match status" value="2"/>
</dbReference>
<dbReference type="InterPro" id="IPR003959">
    <property type="entry name" value="ATPase_AAA_core"/>
</dbReference>
<evidence type="ECO:0000256" key="14">
    <source>
        <dbReference type="PIRSR" id="PIRSR610347-2"/>
    </source>
</evidence>
<feature type="region of interest" description="Disordered" evidence="17">
    <location>
        <begin position="1952"/>
        <end position="1974"/>
    </location>
</feature>
<feature type="binding site" evidence="14">
    <location>
        <position position="1201"/>
    </location>
    <ligand>
        <name>substrate</name>
    </ligand>
</feature>
<feature type="transmembrane region" description="Helical" evidence="18">
    <location>
        <begin position="186"/>
        <end position="207"/>
    </location>
</feature>
<sequence length="2335" mass="255326">MAESEPVTPSASAPATPGTPLPLFSGPRVDSLSYERKSMPRTKCFPVNATAWGQSPTCFNEFPTPTVSLTRKLGAEFVGTFILMFAASAGPIVNQKYNGAESLIGNAACAGLGVMIVILSTGHISGAHLNPSLTIAFAALRHFPWVQVPAYIAAQVSASICASFALKGIFHPYISGGVTVPTVSTGQAFGLEFIITFNLLFVVTAVATDTRALGELAGLAVGATVMLNILIAGPSSGGSMNPVRTLGPAVAAGNYTKLWIYLVAPTLGALAGAATYTAVKLREDEVDAPVREARSFHLSSDYGGEVKRCPIHRKRPRPPRSEASTAVSVHVKQLDVPLTCPETGSPVDSICLQPDRPYTIGRSNRGCHFVFADRRVGKKHCQIIYNSFDRKLYVIDGALISVPQFRNRLELEECCNVRVSLNGVFVNGIRVREGVAVELSDGDRVSLGCSTENCCNPIRIGFVVNKIVCEDQIVQSFDNPQGPVKPLCVSCPWGRKRVFASRAEGSPSSIVGRANFLLSECRHILLSNDPISYIRKCCRYSFENGFIRSNDIGESPGLDTDRLPLNGEKSLLCQTSHIDCDVKNKMQFTSVMHQCENVVASEPNGVILHKQDNAQVPSETAVADGNLETSSFNFTGREDPPNCDGIVKNKTRCRNVASQPGKNFYLNRLSFMGHNSSTSSQDSVISLPELLYPVQSISQMFIATFTSDILWFLSSCEIPSHLPVTVACHNTERCWSSSPNKRTSSPYPDFPKYPPFPEAIAFGNDRKRHGIACHHPKLLVLKRDDSIRVIITSANLVSTQWNAVTNTVWWQDFPCRSAPDYTSLFTQFHDGETNQDSKTDFASQLAGFMAMLLTDVPSQAQWIVDLTKYDFGGATGHLVASVPGVHSYKTPFMLDSRHFGLADHGASSGAKFLGSVEASVVGLSYLFRNAKDSNGAKLKKLASFLRKSCEHAKALSIVLTRNTNVPADANAVNIVVPDSNEGDSVQLGFLPRNVAKWVSPLWDIGLFSFSGYICPKEALTAALGGGNSKKVQLILHVSQGPKFEDISNIMESQHIFALCSLIGAVQRCTGLWRLQEVLGQYNWPESLDSDFVYGASSIGSINAKFLAAFSVAAGKKSLEFESEESDPEWGCWSASQESKSPSIKIVFPTIKRVKNACNGIFPSKRILCFSEKTWQRLRTIDILHDAIPHPYDRVGHPMHSKVARRRFHSKTDGSSFGWVYCGSHNFSAAAWGRPINGPFGLNMNGLGKANSTLGQMLHICNYELGIIFTFPPTDTDGSANKNSAKLDNIVLPFIVPAPKYRRGDRPATGKAMREALAELTEQERQKLLEAATIEEIMEETPDEDEVVEADDYVAEEKEEEKAYAKILWSQVDSSESMSSSSSSSVLIPSLQWWTPSLNSSTSNCCCTQFLRYDRSRSRSSGGGRQVFSLYPIRLANPSPPFASSFLSPFKARTFPTGPTGRRKTKLRIVAAVFERFTERAVKSVIFSQREARALGRNMVFTQHLLLGLIAEEEQHRHLHPNSHGFLGSGISINQAREAVRAIWHHHSQSQTSASAEVDPSSRAASSSATDVPFSISTKRVLEAALEYSRARAHNFIAPEHIAIGLFTADDGSAGQVLKRLGVDVNQLLAEAASRLQVELVKDGREPSGGFQKSLSKKSIASGKKKDKSALDQFCVDLTARASEGLIDPVIGRDTEVQRIIQILCRRSKNNPILLGESGVGKTAIVEGLAISIAQADVPAFLLEKRVMSLDIALLMAGSKERGEMEARVTTLLSDIRKAVHTLIESGTVGQRNKGSSLDIANLIKPPLGRGQLQCIAATTADEYRLHLEKDKAFARRLQPVWINEPSQDDAVRILLGLREKYEAHHNCRYEPEAIIAAVYLAARYIPDRYLPDKAIDLIDEAGSRARMDAFKRKREQQICILSKSPDDYWQEIRTVQAMHEVVLATELKNSDASSVDDIREPSSSSSTSGDEPAVVGPEDIAAVASLWSGVPLQQLTADDRMLLVGLDEKLRKRVVGQEEAVAAISRAVKRSRVGLKDPDRPMATLLFCGPTGVGKTELTKALAASYFGSEEAMLRFDMSEYMERHSVSKLIGSPPGYVGYGAGGTLTEAIRRRPFTVVVFDEIEKAHPDIFNILLQIFEDGHLTDAQGRRVSFKNALVVMTSNVGSTIIAKGRQSSIGFLLADDEVTSYAGLKATVMEELKTYFRPELLNRIDEVVVFHPLQKAQMLEIVNLMLQELKKRLMSLGMGLEVSESVKGLICEQGYDRFYGARPLRRAITSIIEDPLSEALLAGGYKPGDTVVIDVDATGNPFIRNGSDQSVRLSNSSVQHPSCNIIR</sequence>
<keyword evidence="2" id="KW-0813">Transport</keyword>
<dbReference type="CDD" id="cd00009">
    <property type="entry name" value="AAA"/>
    <property type="match status" value="1"/>
</dbReference>
<dbReference type="PROSITE" id="PS00870">
    <property type="entry name" value="CLPAB_1"/>
    <property type="match status" value="1"/>
</dbReference>
<organism evidence="21 22">
    <name type="scientific">Malus domestica</name>
    <name type="common">Apple</name>
    <name type="synonym">Pyrus malus</name>
    <dbReference type="NCBI Taxonomy" id="3750"/>
    <lineage>
        <taxon>Eukaryota</taxon>
        <taxon>Viridiplantae</taxon>
        <taxon>Streptophyta</taxon>
        <taxon>Embryophyta</taxon>
        <taxon>Tracheophyta</taxon>
        <taxon>Spermatophyta</taxon>
        <taxon>Magnoliopsida</taxon>
        <taxon>eudicotyledons</taxon>
        <taxon>Gunneridae</taxon>
        <taxon>Pentapetalae</taxon>
        <taxon>rosids</taxon>
        <taxon>fabids</taxon>
        <taxon>Rosales</taxon>
        <taxon>Rosaceae</taxon>
        <taxon>Amygdaloideae</taxon>
        <taxon>Maleae</taxon>
        <taxon>Malus</taxon>
    </lineage>
</organism>
<dbReference type="InterPro" id="IPR023271">
    <property type="entry name" value="Aquaporin-like"/>
</dbReference>
<dbReference type="SMART" id="SM00382">
    <property type="entry name" value="AAA"/>
    <property type="match status" value="2"/>
</dbReference>
<keyword evidence="8" id="KW-0067">ATP-binding</keyword>
<evidence type="ECO:0000313" key="22">
    <source>
        <dbReference type="Proteomes" id="UP000290289"/>
    </source>
</evidence>
<dbReference type="InterPro" id="IPR014905">
    <property type="entry name" value="HIRAN"/>
</dbReference>
<feature type="transmembrane region" description="Helical" evidence="18">
    <location>
        <begin position="104"/>
        <end position="124"/>
    </location>
</feature>
<dbReference type="SUPFAM" id="SSF81338">
    <property type="entry name" value="Aquaporin-like"/>
    <property type="match status" value="1"/>
</dbReference>
<evidence type="ECO:0000256" key="10">
    <source>
        <dbReference type="ARBA" id="ARBA00023136"/>
    </source>
</evidence>
<evidence type="ECO:0000313" key="21">
    <source>
        <dbReference type="EMBL" id="RXH95905.1"/>
    </source>
</evidence>
<feature type="region of interest" description="Disordered" evidence="17">
    <location>
        <begin position="1549"/>
        <end position="1568"/>
    </location>
</feature>
<dbReference type="Pfam" id="PF00498">
    <property type="entry name" value="FHA"/>
    <property type="match status" value="1"/>
</dbReference>
<dbReference type="InterPro" id="IPR010347">
    <property type="entry name" value="Tdp1"/>
</dbReference>
<dbReference type="Pfam" id="PF06087">
    <property type="entry name" value="Tyr-DNA_phospho"/>
    <property type="match status" value="2"/>
</dbReference>
<dbReference type="InterPro" id="IPR000253">
    <property type="entry name" value="FHA_dom"/>
</dbReference>
<gene>
    <name evidence="21" type="ORF">DVH24_008405</name>
</gene>
<keyword evidence="3 18" id="KW-0812">Transmembrane</keyword>
<dbReference type="CDD" id="cd09123">
    <property type="entry name" value="PLDc_Tdp1_2"/>
    <property type="match status" value="1"/>
</dbReference>
<dbReference type="Gene3D" id="4.10.860.10">
    <property type="entry name" value="UVR domain"/>
    <property type="match status" value="1"/>
</dbReference>
<dbReference type="Pfam" id="PF17871">
    <property type="entry name" value="AAA_lid_9"/>
    <property type="match status" value="1"/>
</dbReference>
<dbReference type="PROSITE" id="PS00221">
    <property type="entry name" value="MIP"/>
    <property type="match status" value="1"/>
</dbReference>
<evidence type="ECO:0000256" key="15">
    <source>
        <dbReference type="PIRSR" id="PIRSR610347-3"/>
    </source>
</evidence>
<dbReference type="Gene3D" id="1.10.8.60">
    <property type="match status" value="2"/>
</dbReference>
<feature type="region of interest" description="Disordered" evidence="17">
    <location>
        <begin position="1"/>
        <end position="26"/>
    </location>
</feature>
<name>A0A498JLG0_MALDO</name>
<dbReference type="GO" id="GO:0005737">
    <property type="term" value="C:cytoplasm"/>
    <property type="evidence" value="ECO:0007669"/>
    <property type="project" value="TreeGrafter"/>
</dbReference>
<dbReference type="FunFam" id="1.20.1080.10:FF:000013">
    <property type="entry name" value="Aquaporin NIP2-1"/>
    <property type="match status" value="1"/>
</dbReference>
<dbReference type="InterPro" id="IPR003593">
    <property type="entry name" value="AAA+_ATPase"/>
</dbReference>
<evidence type="ECO:0000256" key="11">
    <source>
        <dbReference type="ARBA" id="ARBA00023186"/>
    </source>
</evidence>
<keyword evidence="4" id="KW-0479">Metal-binding</keyword>
<evidence type="ECO:0000256" key="16">
    <source>
        <dbReference type="PROSITE-ProRule" id="PRU01251"/>
    </source>
</evidence>
<evidence type="ECO:0000256" key="12">
    <source>
        <dbReference type="ARBA" id="ARBA00060753"/>
    </source>
</evidence>
<dbReference type="Gene3D" id="1.10.1780.10">
    <property type="entry name" value="Clp, N-terminal domain"/>
    <property type="match status" value="1"/>
</dbReference>
<dbReference type="InterPro" id="IPR036628">
    <property type="entry name" value="Clp_N_dom_sf"/>
</dbReference>
<feature type="compositionally biased region" description="Low complexity" evidence="17">
    <location>
        <begin position="1"/>
        <end position="22"/>
    </location>
</feature>
<evidence type="ECO:0000256" key="18">
    <source>
        <dbReference type="SAM" id="Phobius"/>
    </source>
</evidence>
<dbReference type="SUPFAM" id="SSF56024">
    <property type="entry name" value="Phospholipase D/nuclease"/>
    <property type="match status" value="2"/>
</dbReference>
<evidence type="ECO:0000256" key="5">
    <source>
        <dbReference type="ARBA" id="ARBA00022737"/>
    </source>
</evidence>
<dbReference type="GO" id="GO:0016887">
    <property type="term" value="F:ATP hydrolysis activity"/>
    <property type="evidence" value="ECO:0007669"/>
    <property type="project" value="InterPro"/>
</dbReference>